<keyword evidence="2" id="KW-1185">Reference proteome</keyword>
<dbReference type="AlphaFoldDB" id="A0A0F2TKP0"/>
<dbReference type="PATRIC" id="fig|359131.3.peg.5555"/>
<dbReference type="OrthoDB" id="4559827at2"/>
<protein>
    <submittedName>
        <fullName evidence="1">Uncharacterized protein</fullName>
    </submittedName>
</protein>
<gene>
    <name evidence="1" type="ORF">VM95_04920</name>
</gene>
<dbReference type="EMBL" id="JZKH01000006">
    <property type="protein sequence ID" value="KJS63066.1"/>
    <property type="molecule type" value="Genomic_DNA"/>
</dbReference>
<organism evidence="1 2">
    <name type="scientific">Streptomyces rubellomurinus (strain ATCC 31215)</name>
    <dbReference type="NCBI Taxonomy" id="359131"/>
    <lineage>
        <taxon>Bacteria</taxon>
        <taxon>Bacillati</taxon>
        <taxon>Actinomycetota</taxon>
        <taxon>Actinomycetes</taxon>
        <taxon>Kitasatosporales</taxon>
        <taxon>Streptomycetaceae</taxon>
        <taxon>Streptomyces</taxon>
    </lineage>
</organism>
<evidence type="ECO:0000313" key="2">
    <source>
        <dbReference type="Proteomes" id="UP000033699"/>
    </source>
</evidence>
<dbReference type="RefSeq" id="WP_045692781.1">
    <property type="nucleotide sequence ID" value="NZ_JZKH01000006.1"/>
</dbReference>
<name>A0A0F2TKP0_STRR3</name>
<sequence length="132" mass="14010">MSTPDRFRPKTDDELRRLDVPVLLRYGLAFGGHHRAALFGDGAVAAALEADALGVLPRSLSFLAEVVRSGGTRYAAELPEPLPGPDAARLAHAWLTSAATTVTTVDGDRLLASWLKAVAEVLGLRRTVRGAP</sequence>
<reference evidence="1 2" key="1">
    <citation type="submission" date="2015-02" db="EMBL/GenBank/DDBJ databases">
        <authorList>
            <person name="Ju K.-S."/>
            <person name="Doroghazi J.R."/>
            <person name="Metcalf W."/>
        </authorList>
    </citation>
    <scope>NUCLEOTIDE SEQUENCE [LARGE SCALE GENOMIC DNA]</scope>
    <source>
        <strain evidence="1 2">ATCC 31215</strain>
    </source>
</reference>
<accession>A0A0F2TKP0</accession>
<proteinExistence type="predicted"/>
<comment type="caution">
    <text evidence="1">The sequence shown here is derived from an EMBL/GenBank/DDBJ whole genome shotgun (WGS) entry which is preliminary data.</text>
</comment>
<dbReference type="Proteomes" id="UP000033699">
    <property type="component" value="Unassembled WGS sequence"/>
</dbReference>
<evidence type="ECO:0000313" key="1">
    <source>
        <dbReference type="EMBL" id="KJS63066.1"/>
    </source>
</evidence>